<keyword evidence="2 7" id="KW-0812">Transmembrane</keyword>
<feature type="transmembrane region" description="Helical" evidence="7">
    <location>
        <begin position="330"/>
        <end position="351"/>
    </location>
</feature>
<evidence type="ECO:0000256" key="5">
    <source>
        <dbReference type="ARBA" id="ARBA00023136"/>
    </source>
</evidence>
<evidence type="ECO:0000259" key="8">
    <source>
        <dbReference type="Pfam" id="PF01578"/>
    </source>
</evidence>
<dbReference type="PANTHER" id="PTHR30071:SF1">
    <property type="entry name" value="CYTOCHROME B_B6 PROTEIN-RELATED"/>
    <property type="match status" value="1"/>
</dbReference>
<feature type="transmembrane region" description="Helical" evidence="7">
    <location>
        <begin position="206"/>
        <end position="231"/>
    </location>
</feature>
<proteinExistence type="predicted"/>
<evidence type="ECO:0000256" key="6">
    <source>
        <dbReference type="SAM" id="MobiDB-lite"/>
    </source>
</evidence>
<dbReference type="HOGENOM" id="CLU_049710_0_0_11"/>
<evidence type="ECO:0000256" key="2">
    <source>
        <dbReference type="ARBA" id="ARBA00022692"/>
    </source>
</evidence>
<protein>
    <submittedName>
        <fullName evidence="9">Cytochrome c assembly protein</fullName>
    </submittedName>
</protein>
<feature type="domain" description="Cytochrome c assembly protein" evidence="8">
    <location>
        <begin position="169"/>
        <end position="355"/>
    </location>
</feature>
<dbReference type="Proteomes" id="UP000001116">
    <property type="component" value="Plasmid pKRAD01"/>
</dbReference>
<feature type="compositionally biased region" description="Low complexity" evidence="6">
    <location>
        <begin position="1"/>
        <end position="13"/>
    </location>
</feature>
<feature type="region of interest" description="Disordered" evidence="6">
    <location>
        <begin position="1"/>
        <end position="24"/>
    </location>
</feature>
<accession>A6WGU4</accession>
<evidence type="ECO:0000313" key="10">
    <source>
        <dbReference type="Proteomes" id="UP000001116"/>
    </source>
</evidence>
<dbReference type="InterPro" id="IPR017562">
    <property type="entry name" value="Cyt_c_biogenesis_CcsA"/>
</dbReference>
<dbReference type="AlphaFoldDB" id="A6WGU4"/>
<dbReference type="GO" id="GO:0005886">
    <property type="term" value="C:plasma membrane"/>
    <property type="evidence" value="ECO:0007669"/>
    <property type="project" value="TreeGrafter"/>
</dbReference>
<feature type="transmembrane region" description="Helical" evidence="7">
    <location>
        <begin position="172"/>
        <end position="194"/>
    </location>
</feature>
<evidence type="ECO:0000256" key="4">
    <source>
        <dbReference type="ARBA" id="ARBA00022989"/>
    </source>
</evidence>
<organism evidence="9 10">
    <name type="scientific">Kineococcus radiotolerans (strain ATCC BAA-149 / DSM 14245 / SRS30216)</name>
    <dbReference type="NCBI Taxonomy" id="266940"/>
    <lineage>
        <taxon>Bacteria</taxon>
        <taxon>Bacillati</taxon>
        <taxon>Actinomycetota</taxon>
        <taxon>Actinomycetes</taxon>
        <taxon>Kineosporiales</taxon>
        <taxon>Kineosporiaceae</taxon>
        <taxon>Kineococcus</taxon>
    </lineage>
</organism>
<feature type="transmembrane region" description="Helical" evidence="7">
    <location>
        <begin position="103"/>
        <end position="120"/>
    </location>
</feature>
<feature type="transmembrane region" description="Helical" evidence="7">
    <location>
        <begin position="302"/>
        <end position="318"/>
    </location>
</feature>
<dbReference type="GO" id="GO:0020037">
    <property type="term" value="F:heme binding"/>
    <property type="evidence" value="ECO:0007669"/>
    <property type="project" value="InterPro"/>
</dbReference>
<sequence length="360" mass="39136">MRTSTRTSRAARAPPQDRSAHDVGSGLCEGEKMTVDENIAQISNLLLYGAMTAYLFSFVAYAGDLADGGKEIKAREARRREQAAAGGSTTTLEKPITARRRRAAAVGTSLFALGALLHLGSVVSRGVSVHRVPWGNMFEFALTGTLVVALAYLVAVVRAHRAGLGGGRDARYLGTFVAGPVLVTLGIALVKLYVEAAQLVPALDSYWLIIHVFVAILATALSTLGFSATVLQLVQEKRDRVTAAGKRAGGVFMDALPGSVELERTAFRLNAVAFVMWTFTLIAGAVWAQVAWNRYWNWDSKEVWTFVIWVVYACYLHARATRGWDGRRAAWLSVLAFACMLFNYLVVNIFFPGLHSYAGV</sequence>
<evidence type="ECO:0000256" key="7">
    <source>
        <dbReference type="SAM" id="Phobius"/>
    </source>
</evidence>
<dbReference type="EMBL" id="CP000751">
    <property type="protein sequence ID" value="ABS06033.1"/>
    <property type="molecule type" value="Genomic_DNA"/>
</dbReference>
<feature type="transmembrane region" description="Helical" evidence="7">
    <location>
        <begin position="269"/>
        <end position="290"/>
    </location>
</feature>
<evidence type="ECO:0000256" key="1">
    <source>
        <dbReference type="ARBA" id="ARBA00004141"/>
    </source>
</evidence>
<dbReference type="InterPro" id="IPR002541">
    <property type="entry name" value="Cyt_c_assembly"/>
</dbReference>
<evidence type="ECO:0000256" key="3">
    <source>
        <dbReference type="ARBA" id="ARBA00022748"/>
    </source>
</evidence>
<keyword evidence="5 7" id="KW-0472">Membrane</keyword>
<feature type="transmembrane region" description="Helical" evidence="7">
    <location>
        <begin position="140"/>
        <end position="160"/>
    </location>
</feature>
<name>A6WGU4_KINRD</name>
<dbReference type="Pfam" id="PF01578">
    <property type="entry name" value="Cytochrom_C_asm"/>
    <property type="match status" value="1"/>
</dbReference>
<geneLocation type="plasmid" evidence="9 10">
    <name>pKRAD01</name>
</geneLocation>
<keyword evidence="10" id="KW-1185">Reference proteome</keyword>
<dbReference type="KEGG" id="kra:Krad_4574"/>
<reference evidence="10" key="1">
    <citation type="journal article" date="2008" name="PLoS ONE">
        <title>Survival in nuclear waste, extreme resistance, and potential applications gleaned from the genome sequence of Kineococcus radiotolerans SRS30216.</title>
        <authorList>
            <person name="Bagwell C.E."/>
            <person name="Bhat S."/>
            <person name="Hawkins G.M."/>
            <person name="Smith B.W."/>
            <person name="Biswas T."/>
            <person name="Hoover T.R."/>
            <person name="Saunders E."/>
            <person name="Han C.S."/>
            <person name="Tsodikov O.V."/>
            <person name="Shimkets L.J."/>
        </authorList>
    </citation>
    <scope>NUCLEOTIDE SEQUENCE [LARGE SCALE GENOMIC DNA]</scope>
    <source>
        <strain evidence="10">ATCC BAA-149 / DSM 14245 / SRS30216</strain>
    </source>
</reference>
<comment type="subcellular location">
    <subcellularLocation>
        <location evidence="1">Membrane</location>
        <topology evidence="1">Multi-pass membrane protein</topology>
    </subcellularLocation>
</comment>
<dbReference type="NCBIfam" id="TIGR03144">
    <property type="entry name" value="cytochr_II_ccsB"/>
    <property type="match status" value="1"/>
</dbReference>
<keyword evidence="3" id="KW-0201">Cytochrome c-type biogenesis</keyword>
<evidence type="ECO:0000313" key="9">
    <source>
        <dbReference type="EMBL" id="ABS06033.1"/>
    </source>
</evidence>
<dbReference type="GO" id="GO:0017004">
    <property type="term" value="P:cytochrome complex assembly"/>
    <property type="evidence" value="ECO:0007669"/>
    <property type="project" value="UniProtKB-KW"/>
</dbReference>
<dbReference type="InterPro" id="IPR045062">
    <property type="entry name" value="Cyt_c_biogenesis_CcsA/CcmC"/>
</dbReference>
<keyword evidence="4 7" id="KW-1133">Transmembrane helix</keyword>
<gene>
    <name evidence="9" type="ordered locus">Krad_4574</name>
</gene>
<dbReference type="PANTHER" id="PTHR30071">
    <property type="entry name" value="HEME EXPORTER PROTEIN C"/>
    <property type="match status" value="1"/>
</dbReference>
<keyword evidence="9" id="KW-0614">Plasmid</keyword>